<feature type="transmembrane region" description="Helical" evidence="1">
    <location>
        <begin position="48"/>
        <end position="65"/>
    </location>
</feature>
<evidence type="ECO:0000313" key="2">
    <source>
        <dbReference type="EMBL" id="CAI9782872.1"/>
    </source>
</evidence>
<gene>
    <name evidence="2" type="ORF">FPE_LOCUS30302</name>
</gene>
<dbReference type="Proteomes" id="UP000834106">
    <property type="component" value="Chromosome 19"/>
</dbReference>
<evidence type="ECO:0000313" key="3">
    <source>
        <dbReference type="Proteomes" id="UP000834106"/>
    </source>
</evidence>
<keyword evidence="1" id="KW-0812">Transmembrane</keyword>
<keyword evidence="1" id="KW-1133">Transmembrane helix</keyword>
<name>A0AAD2AD40_9LAMI</name>
<organism evidence="2 3">
    <name type="scientific">Fraxinus pennsylvanica</name>
    <dbReference type="NCBI Taxonomy" id="56036"/>
    <lineage>
        <taxon>Eukaryota</taxon>
        <taxon>Viridiplantae</taxon>
        <taxon>Streptophyta</taxon>
        <taxon>Embryophyta</taxon>
        <taxon>Tracheophyta</taxon>
        <taxon>Spermatophyta</taxon>
        <taxon>Magnoliopsida</taxon>
        <taxon>eudicotyledons</taxon>
        <taxon>Gunneridae</taxon>
        <taxon>Pentapetalae</taxon>
        <taxon>asterids</taxon>
        <taxon>lamiids</taxon>
        <taxon>Lamiales</taxon>
        <taxon>Oleaceae</taxon>
        <taxon>Oleeae</taxon>
        <taxon>Fraxinus</taxon>
    </lineage>
</organism>
<dbReference type="EMBL" id="OU503054">
    <property type="protein sequence ID" value="CAI9782872.1"/>
    <property type="molecule type" value="Genomic_DNA"/>
</dbReference>
<dbReference type="AlphaFoldDB" id="A0AAD2AD40"/>
<protein>
    <submittedName>
        <fullName evidence="2">Uncharacterized protein</fullName>
    </submittedName>
</protein>
<reference evidence="2" key="1">
    <citation type="submission" date="2023-05" db="EMBL/GenBank/DDBJ databases">
        <authorList>
            <person name="Huff M."/>
        </authorList>
    </citation>
    <scope>NUCLEOTIDE SEQUENCE</scope>
</reference>
<keyword evidence="3" id="KW-1185">Reference proteome</keyword>
<accession>A0AAD2AD40</accession>
<sequence length="106" mass="11423">MTSQKLSIYTTRHDTILRFPLQVIGAAVFSEPPFPADNNLLAAREFELSTAQCFLGVVAVVIFAANRKKNLTNSNTRGGRGRVKGKGGTLLPFISVTVAAASQQRC</sequence>
<keyword evidence="1" id="KW-0472">Membrane</keyword>
<evidence type="ECO:0000256" key="1">
    <source>
        <dbReference type="SAM" id="Phobius"/>
    </source>
</evidence>
<proteinExistence type="predicted"/>